<name>A0A521FNK7_9SPHI</name>
<dbReference type="EMBL" id="FXTN01000013">
    <property type="protein sequence ID" value="SMO97041.1"/>
    <property type="molecule type" value="Genomic_DNA"/>
</dbReference>
<dbReference type="AlphaFoldDB" id="A0A521FNK7"/>
<gene>
    <name evidence="1" type="ORF">SAMN06265348_113222</name>
</gene>
<accession>A0A521FNK7</accession>
<protein>
    <submittedName>
        <fullName evidence="1">Uncharacterized protein</fullName>
    </submittedName>
</protein>
<reference evidence="1 2" key="1">
    <citation type="submission" date="2017-05" db="EMBL/GenBank/DDBJ databases">
        <authorList>
            <person name="Varghese N."/>
            <person name="Submissions S."/>
        </authorList>
    </citation>
    <scope>NUCLEOTIDE SEQUENCE [LARGE SCALE GENOMIC DNA]</scope>
    <source>
        <strain evidence="1 2">DSM 19036</strain>
    </source>
</reference>
<proteinExistence type="predicted"/>
<evidence type="ECO:0000313" key="1">
    <source>
        <dbReference type="EMBL" id="SMO97041.1"/>
    </source>
</evidence>
<dbReference type="Proteomes" id="UP000320300">
    <property type="component" value="Unassembled WGS sequence"/>
</dbReference>
<keyword evidence="2" id="KW-1185">Reference proteome</keyword>
<evidence type="ECO:0000313" key="2">
    <source>
        <dbReference type="Proteomes" id="UP000320300"/>
    </source>
</evidence>
<sequence>MEIDRAIKKELVLMLMEWVDKSRLKAHLPPECYFIMYLKDALSFHFAHLSEEYQAKHVLPDLKAYSTSFLNHLMPILKQWCMNNDLLSFEFTLWFNFGELNYQTSKRVFIKKDDKEYREYLDNKST</sequence>
<organism evidence="1 2">
    <name type="scientific">Pedobacter westerhofensis</name>
    <dbReference type="NCBI Taxonomy" id="425512"/>
    <lineage>
        <taxon>Bacteria</taxon>
        <taxon>Pseudomonadati</taxon>
        <taxon>Bacteroidota</taxon>
        <taxon>Sphingobacteriia</taxon>
        <taxon>Sphingobacteriales</taxon>
        <taxon>Sphingobacteriaceae</taxon>
        <taxon>Pedobacter</taxon>
    </lineage>
</organism>